<keyword evidence="3" id="KW-1185">Reference proteome</keyword>
<dbReference type="RefSeq" id="WP_064025928.1">
    <property type="nucleotide sequence ID" value="NZ_LUUK01000062.1"/>
</dbReference>
<protein>
    <submittedName>
        <fullName evidence="2">Transcriptional regulator</fullName>
    </submittedName>
</protein>
<sequence length="109" mass="11984">MSALTNVQIINGIDGNPAFVVIPYADYLKEHAANNATIPNEVVGAVIKQDITPIKAWREYLHLSTAELATDLGISEAEYIDIENQDKPRRNILKKVATALRITVAQLTV</sequence>
<dbReference type="OrthoDB" id="129597at2"/>
<organism evidence="2 3">
    <name type="scientific">Methylomonas koyamae</name>
    <dbReference type="NCBI Taxonomy" id="702114"/>
    <lineage>
        <taxon>Bacteria</taxon>
        <taxon>Pseudomonadati</taxon>
        <taxon>Pseudomonadota</taxon>
        <taxon>Gammaproteobacteria</taxon>
        <taxon>Methylococcales</taxon>
        <taxon>Methylococcaceae</taxon>
        <taxon>Methylomonas</taxon>
    </lineage>
</organism>
<name>A0A177NZA6_9GAMM</name>
<dbReference type="InterPro" id="IPR010982">
    <property type="entry name" value="Lambda_DNA-bd_dom_sf"/>
</dbReference>
<reference evidence="3" key="1">
    <citation type="submission" date="2016-03" db="EMBL/GenBank/DDBJ databases">
        <authorList>
            <person name="Heylen K."/>
            <person name="De Vos P."/>
            <person name="Vekeman B."/>
        </authorList>
    </citation>
    <scope>NUCLEOTIDE SEQUENCE [LARGE SCALE GENOMIC DNA]</scope>
    <source>
        <strain evidence="3">R-45383</strain>
    </source>
</reference>
<dbReference type="AlphaFoldDB" id="A0A177NZA6"/>
<dbReference type="STRING" id="702114.A1355_21680"/>
<dbReference type="EMBL" id="LUUK01000062">
    <property type="protein sequence ID" value="OAI23345.1"/>
    <property type="molecule type" value="Genomic_DNA"/>
</dbReference>
<evidence type="ECO:0000313" key="3">
    <source>
        <dbReference type="Proteomes" id="UP000077628"/>
    </source>
</evidence>
<comment type="caution">
    <text evidence="2">The sequence shown here is derived from an EMBL/GenBank/DDBJ whole genome shotgun (WGS) entry which is preliminary data.</text>
</comment>
<dbReference type="PROSITE" id="PS50943">
    <property type="entry name" value="HTH_CROC1"/>
    <property type="match status" value="1"/>
</dbReference>
<gene>
    <name evidence="2" type="ORF">A1355_21680</name>
</gene>
<feature type="domain" description="HTH cro/C1-type" evidence="1">
    <location>
        <begin position="54"/>
        <end position="107"/>
    </location>
</feature>
<evidence type="ECO:0000313" key="2">
    <source>
        <dbReference type="EMBL" id="OAI23345.1"/>
    </source>
</evidence>
<dbReference type="SMART" id="SM00530">
    <property type="entry name" value="HTH_XRE"/>
    <property type="match status" value="1"/>
</dbReference>
<dbReference type="Gene3D" id="1.10.260.40">
    <property type="entry name" value="lambda repressor-like DNA-binding domains"/>
    <property type="match status" value="1"/>
</dbReference>
<evidence type="ECO:0000259" key="1">
    <source>
        <dbReference type="PROSITE" id="PS50943"/>
    </source>
</evidence>
<dbReference type="CDD" id="cd00093">
    <property type="entry name" value="HTH_XRE"/>
    <property type="match status" value="1"/>
</dbReference>
<dbReference type="GO" id="GO:0003677">
    <property type="term" value="F:DNA binding"/>
    <property type="evidence" value="ECO:0007669"/>
    <property type="project" value="InterPro"/>
</dbReference>
<dbReference type="Proteomes" id="UP000077628">
    <property type="component" value="Unassembled WGS sequence"/>
</dbReference>
<dbReference type="SUPFAM" id="SSF47413">
    <property type="entry name" value="lambda repressor-like DNA-binding domains"/>
    <property type="match status" value="1"/>
</dbReference>
<accession>A0A177NZA6</accession>
<dbReference type="Pfam" id="PF01381">
    <property type="entry name" value="HTH_3"/>
    <property type="match status" value="1"/>
</dbReference>
<dbReference type="InterPro" id="IPR001387">
    <property type="entry name" value="Cro/C1-type_HTH"/>
</dbReference>
<proteinExistence type="predicted"/>